<dbReference type="KEGG" id="aey:CDG81_13495"/>
<dbReference type="eggNOG" id="COG0406">
    <property type="taxonomic scope" value="Bacteria"/>
</dbReference>
<dbReference type="PANTHER" id="PTHR48100">
    <property type="entry name" value="BROAD-SPECIFICITY PHOSPHATASE YOR283W-RELATED"/>
    <property type="match status" value="1"/>
</dbReference>
<reference evidence="4 5" key="1">
    <citation type="journal article" date="2014" name="PLoS ONE">
        <title>Identification and Characterization of a New Erythromycin Biosynthetic Gene Cluster in Actinopolyspora erythraea YIM90600, a Novel Erythronolide-Producing Halophilic Actinomycete Isolated from Salt Field.</title>
        <authorList>
            <person name="Chen D."/>
            <person name="Feng J."/>
            <person name="Huang L."/>
            <person name="Zhang Q."/>
            <person name="Wu J."/>
            <person name="Zhu X."/>
            <person name="Duan Y."/>
            <person name="Xu Z."/>
        </authorList>
    </citation>
    <scope>NUCLEOTIDE SEQUENCE [LARGE SCALE GENOMIC DNA]</scope>
    <source>
        <strain evidence="4 5">YIM90600</strain>
    </source>
</reference>
<keyword evidence="2" id="KW-0413">Isomerase</keyword>
<dbReference type="InterPro" id="IPR013078">
    <property type="entry name" value="His_Pase_superF_clade-1"/>
</dbReference>
<reference evidence="3 6" key="2">
    <citation type="submission" date="2017-08" db="EMBL/GenBank/DDBJ databases">
        <title>The complete genome sequence of moderately halophilic actinomycete Actinopolyspora erythraea YIM 90600, the producer of novel erythromycin, novel actinopolysporins A-C and tubercidin.</title>
        <authorList>
            <person name="Yin M."/>
            <person name="Tang S."/>
        </authorList>
    </citation>
    <scope>NUCLEOTIDE SEQUENCE [LARGE SCALE GENOMIC DNA]</scope>
    <source>
        <strain evidence="3 6">YIM 90600</strain>
    </source>
</reference>
<dbReference type="EMBL" id="CP022752">
    <property type="protein sequence ID" value="ASU79134.1"/>
    <property type="molecule type" value="Genomic_DNA"/>
</dbReference>
<evidence type="ECO:0000313" key="6">
    <source>
        <dbReference type="Proteomes" id="UP000215043"/>
    </source>
</evidence>
<gene>
    <name evidence="3" type="ORF">CDG81_13495</name>
    <name evidence="4" type="ORF">IL38_16300</name>
</gene>
<dbReference type="HOGENOM" id="CLU_033323_9_5_11"/>
<sequence length="219" mass="24657">MPVTSELLLARHGEAHCNVTGEVGGETTCTGLTDHGYEQVRQLAQALRDNQSETPITALYTSPRQRTRDTAAVLGETLSLQPRVDPELRGLDHGDADGQTWITVKNGFGGRPQRYPHRPIAPNAESWNAFLTRCHAALRTIIERHADERIVIATHGETIEASFSLFYRLPLDEHECAGQITSHACLTRWQQHRNRFGHDVWMLDTHNDTRHLDTSTNPR</sequence>
<keyword evidence="5" id="KW-1185">Reference proteome</keyword>
<accession>A0A099D3V6</accession>
<dbReference type="InterPro" id="IPR029033">
    <property type="entry name" value="His_PPase_superfam"/>
</dbReference>
<dbReference type="PANTHER" id="PTHR48100:SF1">
    <property type="entry name" value="HISTIDINE PHOSPHATASE FAMILY PROTEIN-RELATED"/>
    <property type="match status" value="1"/>
</dbReference>
<evidence type="ECO:0000313" key="3">
    <source>
        <dbReference type="EMBL" id="ASU79134.1"/>
    </source>
</evidence>
<dbReference type="SMART" id="SM00855">
    <property type="entry name" value="PGAM"/>
    <property type="match status" value="1"/>
</dbReference>
<organism evidence="3 6">
    <name type="scientific">Actinopolyspora erythraea</name>
    <dbReference type="NCBI Taxonomy" id="414996"/>
    <lineage>
        <taxon>Bacteria</taxon>
        <taxon>Bacillati</taxon>
        <taxon>Actinomycetota</taxon>
        <taxon>Actinomycetes</taxon>
        <taxon>Actinopolysporales</taxon>
        <taxon>Actinopolysporaceae</taxon>
        <taxon>Actinopolyspora</taxon>
    </lineage>
</organism>
<evidence type="ECO:0000313" key="4">
    <source>
        <dbReference type="EMBL" id="KGI80591.1"/>
    </source>
</evidence>
<evidence type="ECO:0000256" key="1">
    <source>
        <dbReference type="ARBA" id="ARBA00023152"/>
    </source>
</evidence>
<protein>
    <submittedName>
        <fullName evidence="3">Histidine phosphatase family protein</fullName>
    </submittedName>
</protein>
<evidence type="ECO:0000256" key="2">
    <source>
        <dbReference type="ARBA" id="ARBA00023235"/>
    </source>
</evidence>
<dbReference type="GO" id="GO:0005737">
    <property type="term" value="C:cytoplasm"/>
    <property type="evidence" value="ECO:0007669"/>
    <property type="project" value="TreeGrafter"/>
</dbReference>
<dbReference type="InterPro" id="IPR050275">
    <property type="entry name" value="PGM_Phosphatase"/>
</dbReference>
<name>A0A099D3V6_9ACTN</name>
<dbReference type="GO" id="GO:0016791">
    <property type="term" value="F:phosphatase activity"/>
    <property type="evidence" value="ECO:0007669"/>
    <property type="project" value="TreeGrafter"/>
</dbReference>
<dbReference type="InterPro" id="IPR001345">
    <property type="entry name" value="PG/BPGM_mutase_AS"/>
</dbReference>
<dbReference type="Gene3D" id="3.40.50.1240">
    <property type="entry name" value="Phosphoglycerate mutase-like"/>
    <property type="match status" value="1"/>
</dbReference>
<dbReference type="EMBL" id="JPMV01000029">
    <property type="protein sequence ID" value="KGI80591.1"/>
    <property type="molecule type" value="Genomic_DNA"/>
</dbReference>
<proteinExistence type="predicted"/>
<keyword evidence="1" id="KW-0324">Glycolysis</keyword>
<dbReference type="SUPFAM" id="SSF53254">
    <property type="entry name" value="Phosphoglycerate mutase-like"/>
    <property type="match status" value="1"/>
</dbReference>
<dbReference type="Proteomes" id="UP000029737">
    <property type="component" value="Unassembled WGS sequence"/>
</dbReference>
<dbReference type="PROSITE" id="PS00175">
    <property type="entry name" value="PG_MUTASE"/>
    <property type="match status" value="1"/>
</dbReference>
<dbReference type="Proteomes" id="UP000215043">
    <property type="component" value="Chromosome"/>
</dbReference>
<dbReference type="AlphaFoldDB" id="A0A099D3V6"/>
<evidence type="ECO:0000313" key="5">
    <source>
        <dbReference type="Proteomes" id="UP000029737"/>
    </source>
</evidence>
<dbReference type="CDD" id="cd07067">
    <property type="entry name" value="HP_PGM_like"/>
    <property type="match status" value="1"/>
</dbReference>
<dbReference type="Pfam" id="PF00300">
    <property type="entry name" value="His_Phos_1"/>
    <property type="match status" value="1"/>
</dbReference>